<dbReference type="GO" id="GO:0045944">
    <property type="term" value="P:positive regulation of transcription by RNA polymerase II"/>
    <property type="evidence" value="ECO:0007669"/>
    <property type="project" value="TreeGrafter"/>
</dbReference>
<dbReference type="Pfam" id="PF00226">
    <property type="entry name" value="DnaJ"/>
    <property type="match status" value="1"/>
</dbReference>
<dbReference type="CDD" id="cd00067">
    <property type="entry name" value="GAL4"/>
    <property type="match status" value="1"/>
</dbReference>
<feature type="compositionally biased region" description="Low complexity" evidence="8">
    <location>
        <begin position="783"/>
        <end position="793"/>
    </location>
</feature>
<feature type="region of interest" description="Disordered" evidence="8">
    <location>
        <begin position="1637"/>
        <end position="1743"/>
    </location>
</feature>
<dbReference type="InterPro" id="IPR052202">
    <property type="entry name" value="Yeast_MetPath_Reg"/>
</dbReference>
<gene>
    <name evidence="11" type="ORF">GQ26_0110770</name>
</gene>
<feature type="region of interest" description="Disordered" evidence="8">
    <location>
        <begin position="1210"/>
        <end position="1344"/>
    </location>
</feature>
<dbReference type="GO" id="GO:0006351">
    <property type="term" value="P:DNA-templated transcription"/>
    <property type="evidence" value="ECO:0007669"/>
    <property type="project" value="InterPro"/>
</dbReference>
<feature type="compositionally biased region" description="Basic and acidic residues" evidence="8">
    <location>
        <begin position="152"/>
        <end position="189"/>
    </location>
</feature>
<feature type="compositionally biased region" description="Basic residues" evidence="8">
    <location>
        <begin position="1384"/>
        <end position="1398"/>
    </location>
</feature>
<feature type="compositionally biased region" description="Low complexity" evidence="8">
    <location>
        <begin position="870"/>
        <end position="907"/>
    </location>
</feature>
<keyword evidence="3" id="KW-0862">Zinc</keyword>
<dbReference type="CDD" id="cd14723">
    <property type="entry name" value="ZIP_Ppr1"/>
    <property type="match status" value="1"/>
</dbReference>
<dbReference type="eggNOG" id="ENOG502QR1M">
    <property type="taxonomic scope" value="Eukaryota"/>
</dbReference>
<evidence type="ECO:0000256" key="7">
    <source>
        <dbReference type="ARBA" id="ARBA00023242"/>
    </source>
</evidence>
<dbReference type="Gene3D" id="4.10.240.10">
    <property type="entry name" value="Zn(2)-C6 fungal-type DNA-binding domain"/>
    <property type="match status" value="1"/>
</dbReference>
<keyword evidence="6" id="KW-0804">Transcription</keyword>
<dbReference type="SMART" id="SM00271">
    <property type="entry name" value="DnaJ"/>
    <property type="match status" value="1"/>
</dbReference>
<dbReference type="PANTHER" id="PTHR47782">
    <property type="entry name" value="ZN(II)2CYS6 TRANSCRIPTION FACTOR (EUROFUNG)-RELATED"/>
    <property type="match status" value="1"/>
</dbReference>
<keyword evidence="5" id="KW-0238">DNA-binding</keyword>
<feature type="compositionally biased region" description="Low complexity" evidence="8">
    <location>
        <begin position="1228"/>
        <end position="1243"/>
    </location>
</feature>
<dbReference type="PROSITE" id="PS00463">
    <property type="entry name" value="ZN2_CY6_FUNGAL_1"/>
    <property type="match status" value="1"/>
</dbReference>
<feature type="compositionally biased region" description="Basic and acidic residues" evidence="8">
    <location>
        <begin position="1245"/>
        <end position="1258"/>
    </location>
</feature>
<feature type="domain" description="J" evidence="10">
    <location>
        <begin position="1053"/>
        <end position="1119"/>
    </location>
</feature>
<dbReference type="PROSITE" id="PS00636">
    <property type="entry name" value="DNAJ_1"/>
    <property type="match status" value="1"/>
</dbReference>
<dbReference type="SMART" id="SM00066">
    <property type="entry name" value="GAL4"/>
    <property type="match status" value="1"/>
</dbReference>
<dbReference type="SUPFAM" id="SSF46565">
    <property type="entry name" value="Chaperone J-domain"/>
    <property type="match status" value="1"/>
</dbReference>
<feature type="region of interest" description="Disordered" evidence="8">
    <location>
        <begin position="136"/>
        <end position="189"/>
    </location>
</feature>
<evidence type="ECO:0000256" key="6">
    <source>
        <dbReference type="ARBA" id="ARBA00023163"/>
    </source>
</evidence>
<dbReference type="PROSITE" id="PS50048">
    <property type="entry name" value="ZN2_CY6_FUNGAL_2"/>
    <property type="match status" value="1"/>
</dbReference>
<comment type="subcellular location">
    <subcellularLocation>
        <location evidence="1">Nucleus</location>
    </subcellularLocation>
</comment>
<dbReference type="Pfam" id="PF00172">
    <property type="entry name" value="Zn_clus"/>
    <property type="match status" value="1"/>
</dbReference>
<feature type="domain" description="Zn(2)-C6 fungal-type" evidence="9">
    <location>
        <begin position="61"/>
        <end position="90"/>
    </location>
</feature>
<dbReference type="InterPro" id="IPR018253">
    <property type="entry name" value="DnaJ_domain_CS"/>
</dbReference>
<feature type="region of interest" description="Disordered" evidence="8">
    <location>
        <begin position="344"/>
        <end position="366"/>
    </location>
</feature>
<evidence type="ECO:0000256" key="8">
    <source>
        <dbReference type="SAM" id="MobiDB-lite"/>
    </source>
</evidence>
<feature type="region of interest" description="Disordered" evidence="8">
    <location>
        <begin position="1559"/>
        <end position="1624"/>
    </location>
</feature>
<feature type="compositionally biased region" description="Polar residues" evidence="8">
    <location>
        <begin position="1637"/>
        <end position="1670"/>
    </location>
</feature>
<reference key="1">
    <citation type="journal article" date="2014" name="PLoS Genet.">
        <title>Signature Gene Expression Reveals Novel Clues to the Molecular Mechanisms of Dimorphic Transition in Penicillium marneffei.</title>
        <authorList>
            <person name="Yang E."/>
            <person name="Wang G."/>
            <person name="Cai J."/>
            <person name="Woo P.C."/>
            <person name="Lau S.K."/>
            <person name="Yuen K.-Y."/>
            <person name="Chow W.-N."/>
            <person name="Lin X."/>
        </authorList>
    </citation>
    <scope>NUCLEOTIDE SEQUENCE [LARGE SCALE GENOMIC DNA]</scope>
    <source>
        <strain>PM1</strain>
    </source>
</reference>
<feature type="region of interest" description="Disordered" evidence="8">
    <location>
        <begin position="1359"/>
        <end position="1527"/>
    </location>
</feature>
<feature type="compositionally biased region" description="Polar residues" evidence="8">
    <location>
        <begin position="845"/>
        <end position="857"/>
    </location>
</feature>
<dbReference type="EMBL" id="JPOX01000011">
    <property type="protein sequence ID" value="KFX48680.1"/>
    <property type="molecule type" value="Genomic_DNA"/>
</dbReference>
<feature type="region of interest" description="Disordered" evidence="8">
    <location>
        <begin position="1"/>
        <end position="52"/>
    </location>
</feature>
<evidence type="ECO:0000313" key="11">
    <source>
        <dbReference type="EMBL" id="KFX48680.1"/>
    </source>
</evidence>
<feature type="compositionally biased region" description="Low complexity" evidence="8">
    <location>
        <begin position="1505"/>
        <end position="1514"/>
    </location>
</feature>
<evidence type="ECO:0000256" key="1">
    <source>
        <dbReference type="ARBA" id="ARBA00004123"/>
    </source>
</evidence>
<reference evidence="11" key="2">
    <citation type="journal article" date="2014" name="PLoS Genet.">
        <title>Signature gene expression reveals novel clues to the molecular mechanisms of dimorphic transition in Penicillium marneffei.</title>
        <authorList>
            <person name="Yang E."/>
            <person name="Wang G."/>
            <person name="Cai J."/>
            <person name="Woo P.C."/>
            <person name="Lau S.K."/>
            <person name="Yuen K.-Y."/>
            <person name="Chow W.-N."/>
            <person name="Lin X."/>
        </authorList>
    </citation>
    <scope>NUCLEOTIDE SEQUENCE</scope>
    <source>
        <strain evidence="11">PM1</strain>
    </source>
</reference>
<dbReference type="CDD" id="cd12148">
    <property type="entry name" value="fungal_TF_MHR"/>
    <property type="match status" value="1"/>
</dbReference>
<dbReference type="PROSITE" id="PS50076">
    <property type="entry name" value="DNAJ_2"/>
    <property type="match status" value="1"/>
</dbReference>
<feature type="compositionally biased region" description="Basic residues" evidence="8">
    <location>
        <begin position="1424"/>
        <end position="1434"/>
    </location>
</feature>
<dbReference type="GO" id="GO:0000981">
    <property type="term" value="F:DNA-binding transcription factor activity, RNA polymerase II-specific"/>
    <property type="evidence" value="ECO:0007669"/>
    <property type="project" value="InterPro"/>
</dbReference>
<evidence type="ECO:0000256" key="5">
    <source>
        <dbReference type="ARBA" id="ARBA00023125"/>
    </source>
</evidence>
<dbReference type="SMART" id="SM00906">
    <property type="entry name" value="Fungal_trans"/>
    <property type="match status" value="1"/>
</dbReference>
<feature type="region of interest" description="Disordered" evidence="8">
    <location>
        <begin position="1777"/>
        <end position="1822"/>
    </location>
</feature>
<dbReference type="GO" id="GO:0043565">
    <property type="term" value="F:sequence-specific DNA binding"/>
    <property type="evidence" value="ECO:0007669"/>
    <property type="project" value="TreeGrafter"/>
</dbReference>
<dbReference type="GO" id="GO:0005634">
    <property type="term" value="C:nucleus"/>
    <property type="evidence" value="ECO:0007669"/>
    <property type="project" value="UniProtKB-SubCell"/>
</dbReference>
<sequence>MLSPPSRLGTSPGSTGIKRSRSPDESASIPLHPPASHRENKPAPAMSTTSVPASSFRNVSACNRCRLRKNRCDQRLPRCQTCEKADAKCVGFDPITKREIPRSYVFFLEARVTYLERLLLKNGIEFKPSSAFDGEMEVRGTTQVSEDTETTALKDRKKELKKNERPLEEKKDSKQRDPANKSHDPDSKEHLDQLVSNIGMVSVQAMSDSRYLGSTSGISFARLVFAAVKSSVNTSGSEPGSARLTERKLSNSTGSTIRETFFGLQSRPLMKQAAFPDRELADRLVSLYFEHANPQMPILHRGDFLELVSRVYETEESARSPRDLYLLNIVFAIGAGIIFEGRRKSSDDEDEESSPSHTAKKQKLSGVQFQPEEYHAAAVVHWEAFLSASPMSESSGGGLDELQAYLLLASFALLRPVAPGLWYIVGVAVRLAIDLGLHHEDGTGIDSIGEEESLPANQPAHPERGRLQYIRDHRRRLWWCVYSFDRLVSTCVGRPFGITDQVITTEFHSLLDDRYITKSGFRPPKGDAPSYKRVSYHYLKLRLLQSEIQQVLQYQQARFVRRSGKNSSNHSMHTKLQSPFLERFDSFRSWRRDVHRRLLDWKDSSPTKQETGVQFSIELFELNYYQALIMLYRQTLTVPAALAGDLHPTEDVSSPPSFDLDDREDEDDIYLQIAEAGQKVIKIYRQLHRVRLVNYTYMTTHHLFMAGISFLFAIWHSPVVRSRLTLDDVDFTVLAATSIFSDLMEVCPPAETCRDAFERMSRATVRMGSKGFASQTVGGGSLTASAKSLSSTTNPNRAAPQSVQLAPVQRAQRPTRRPTFDMDLSDLYQSPPGQQVQLNPPPRQRSYQPTQSEQYQSHPGYPQAYPGYDQSAQQQQQFYMEQSPQSAGSAAPPAFTPPTHTEQQQHSLTDLSLDFLDFATNPTNMNQDADMNNPDGSNAPSLSQFTGAFNLNDLQGTGINLGGFGMEADYLRDLTTDGSGYDLMDGYWFGMSGVFLLLSLLGDNTESLNNDILSLESVILLERPENSFHPATLTVCRSTTKRDLRKHLENGTDYYADLGVGPGADTDEIKKQFRKLALKYHPDRNPGRETEFITKFQAIQAAHEILSDTQQRLKYDTERLRAGYGKLYGPSSTSAPRRANTTAYPAGTTTKAPTSKPQPTRPASYQAPPSSGAQRYANYAKAAPQQPYDKMYERETRADAFRAFQGMKANGWTKFDPTSGRPAPPPTRNTTAGAGAQTASSRGKSAYDHLNSRPHPEAFGRASAAKKKHGFAPNNPDGDEPMARNISSYQNTPRQDRSSAFFDSVPAPTAKSRRTPASSRPETPVDEVPPDLERPSHKYATAGGEKTYFSSAGLARAYSMRDSSTSSKARSRTNPPSPRSPAHDRHRSASPGIRRPHKAYASSSSSTSSEGELDSDVDQPTFVPRRKAVPKSRLRPGQTSHYQGPGSGEDTSSSHHHMDYHSLRSHRHRRNLFDGNRPHSYHEFQDQSTDSDYHQGNDSDNPSFAARAQQAARAEYVPQGSTLNPDQAAEGLANLNFSPNGAKSRSHDNLNKRFSASDWGDAFKPDLFAPNQANGHRRSRSKTSPTRGRQEMRFDSKSPANGVSSSDEAAKQQSSNSWAQSQFSADAWTQHLQSKNGMFQPNQTQQGSSAGATAGRSVSQTARRPAQSRQPGVATEAEEEEITIPVPSSKGATTPVPDAMEIDDEPTSHSTKARTNGYVPSPLGPTKADSGTKGGGDDGKTSEWMSSLFNMNALHNVAPFTNSGGINDLNDIYTTLPFESRPNDPNTGRRMAPQRTKASLPQPPKRPSRPGVIPNGNDPRNMVLPKQSWENYERQMSAYITEWNKFQRQMLQLLAMRQLGFETGMAPRWIDATGDSLRLNTKSNEDDADAEAGEHDTDNESDILLPHNPHGGFKAYFNSIDDYMRIVEHWSVALERHRECISQLGELRQWIRGHRKLA</sequence>
<dbReference type="InterPro" id="IPR007219">
    <property type="entry name" value="XnlR_reg_dom"/>
</dbReference>
<dbReference type="PRINTS" id="PR00625">
    <property type="entry name" value="JDOMAIN"/>
</dbReference>
<dbReference type="CDD" id="cd06257">
    <property type="entry name" value="DnaJ"/>
    <property type="match status" value="1"/>
</dbReference>
<feature type="compositionally biased region" description="Polar residues" evidence="8">
    <location>
        <begin position="1130"/>
        <end position="1173"/>
    </location>
</feature>
<dbReference type="InterPro" id="IPR036864">
    <property type="entry name" value="Zn2-C6_fun-type_DNA-bd_sf"/>
</dbReference>
<dbReference type="SUPFAM" id="SSF57701">
    <property type="entry name" value="Zn2/Cys6 DNA-binding domain"/>
    <property type="match status" value="1"/>
</dbReference>
<comment type="caution">
    <text evidence="11">The sequence shown here is derived from an EMBL/GenBank/DDBJ whole genome shotgun (WGS) entry which is preliminary data.</text>
</comment>
<dbReference type="GO" id="GO:0008270">
    <property type="term" value="F:zinc ion binding"/>
    <property type="evidence" value="ECO:0007669"/>
    <property type="project" value="InterPro"/>
</dbReference>
<name>A0A093V916_TALMA</name>
<dbReference type="Gene3D" id="1.10.287.110">
    <property type="entry name" value="DnaJ domain"/>
    <property type="match status" value="1"/>
</dbReference>
<feature type="region of interest" description="Disordered" evidence="8">
    <location>
        <begin position="1127"/>
        <end position="1174"/>
    </location>
</feature>
<keyword evidence="7" id="KW-0539">Nucleus</keyword>
<keyword evidence="4" id="KW-0805">Transcription regulation</keyword>
<feature type="compositionally biased region" description="Basic and acidic residues" evidence="8">
    <location>
        <begin position="1452"/>
        <end position="1462"/>
    </location>
</feature>
<dbReference type="FunFam" id="4.10.240.10:FF:000006">
    <property type="entry name" value="Positive regulator of purine utilization"/>
    <property type="match status" value="1"/>
</dbReference>
<feature type="region of interest" description="Disordered" evidence="8">
    <location>
        <begin position="1880"/>
        <end position="1902"/>
    </location>
</feature>
<evidence type="ECO:0000256" key="2">
    <source>
        <dbReference type="ARBA" id="ARBA00022723"/>
    </source>
</evidence>
<evidence type="ECO:0000256" key="4">
    <source>
        <dbReference type="ARBA" id="ARBA00023015"/>
    </source>
</evidence>
<proteinExistence type="predicted"/>
<dbReference type="Pfam" id="PF04082">
    <property type="entry name" value="Fungal_trans"/>
    <property type="match status" value="1"/>
</dbReference>
<feature type="compositionally biased region" description="Polar residues" evidence="8">
    <location>
        <begin position="794"/>
        <end position="804"/>
    </location>
</feature>
<evidence type="ECO:0000259" key="9">
    <source>
        <dbReference type="PROSITE" id="PS50048"/>
    </source>
</evidence>
<dbReference type="HOGENOM" id="CLU_235616_0_0_1"/>
<protein>
    <submittedName>
        <fullName evidence="11">Positive regulator of purine utilization</fullName>
    </submittedName>
</protein>
<feature type="compositionally biased region" description="Polar residues" evidence="8">
    <location>
        <begin position="827"/>
        <end position="838"/>
    </location>
</feature>
<dbReference type="InterPro" id="IPR001138">
    <property type="entry name" value="Zn2Cys6_DnaBD"/>
</dbReference>
<evidence type="ECO:0000259" key="10">
    <source>
        <dbReference type="PROSITE" id="PS50076"/>
    </source>
</evidence>
<dbReference type="InterPro" id="IPR036869">
    <property type="entry name" value="J_dom_sf"/>
</dbReference>
<keyword evidence="2" id="KW-0479">Metal-binding</keyword>
<accession>A0A093V916</accession>
<dbReference type="InterPro" id="IPR001623">
    <property type="entry name" value="DnaJ_domain"/>
</dbReference>
<feature type="compositionally biased region" description="Basic and acidic residues" evidence="8">
    <location>
        <begin position="1476"/>
        <end position="1497"/>
    </location>
</feature>
<feature type="compositionally biased region" description="Polar residues" evidence="8">
    <location>
        <begin position="1598"/>
        <end position="1624"/>
    </location>
</feature>
<feature type="region of interest" description="Disordered" evidence="8">
    <location>
        <begin position="783"/>
        <end position="907"/>
    </location>
</feature>
<organism evidence="11">
    <name type="scientific">Talaromyces marneffei PM1</name>
    <dbReference type="NCBI Taxonomy" id="1077442"/>
    <lineage>
        <taxon>Eukaryota</taxon>
        <taxon>Fungi</taxon>
        <taxon>Dikarya</taxon>
        <taxon>Ascomycota</taxon>
        <taxon>Pezizomycotina</taxon>
        <taxon>Eurotiomycetes</taxon>
        <taxon>Eurotiomycetidae</taxon>
        <taxon>Eurotiales</taxon>
        <taxon>Trichocomaceae</taxon>
        <taxon>Talaromyces</taxon>
        <taxon>Talaromyces sect. Talaromyces</taxon>
    </lineage>
</organism>
<dbReference type="PANTHER" id="PTHR47782:SF1">
    <property type="entry name" value="PYRIMIDINE PATHWAY REGULATORY PROTEIN 1"/>
    <property type="match status" value="1"/>
</dbReference>
<dbReference type="FunFam" id="1.10.287.110:FF:000096">
    <property type="entry name" value="DnaJ domain protein"/>
    <property type="match status" value="1"/>
</dbReference>
<evidence type="ECO:0000256" key="3">
    <source>
        <dbReference type="ARBA" id="ARBA00022833"/>
    </source>
</evidence>